<evidence type="ECO:0000313" key="1">
    <source>
        <dbReference type="EMBL" id="ASS73638.1"/>
    </source>
</evidence>
<dbReference type="AlphaFoldDB" id="A0A223CWD1"/>
<gene>
    <name evidence="1" type="ORF">CIG75_00685</name>
</gene>
<proteinExistence type="predicted"/>
<dbReference type="Proteomes" id="UP000214688">
    <property type="component" value="Chromosome"/>
</dbReference>
<dbReference type="EMBL" id="CP022657">
    <property type="protein sequence ID" value="ASS73638.1"/>
    <property type="molecule type" value="Genomic_DNA"/>
</dbReference>
<organism evidence="1 2">
    <name type="scientific">Tumebacillus algifaecis</name>
    <dbReference type="NCBI Taxonomy" id="1214604"/>
    <lineage>
        <taxon>Bacteria</taxon>
        <taxon>Bacillati</taxon>
        <taxon>Bacillota</taxon>
        <taxon>Bacilli</taxon>
        <taxon>Bacillales</taxon>
        <taxon>Alicyclobacillaceae</taxon>
        <taxon>Tumebacillus</taxon>
    </lineage>
</organism>
<keyword evidence="2" id="KW-1185">Reference proteome</keyword>
<name>A0A223CWD1_9BACL</name>
<evidence type="ECO:0000313" key="2">
    <source>
        <dbReference type="Proteomes" id="UP000214688"/>
    </source>
</evidence>
<evidence type="ECO:0008006" key="3">
    <source>
        <dbReference type="Google" id="ProtNLM"/>
    </source>
</evidence>
<sequence length="63" mass="7408">MLIKRELEKLYVGVIRIEQPNYSIHTKDPNDFLINGMMELLEAYDRMSTNLILERGRKAKVKA</sequence>
<accession>A0A223CWD1</accession>
<protein>
    <recommendedName>
        <fullName evidence="3">Resolvase/invertase-type recombinase catalytic domain-containing protein</fullName>
    </recommendedName>
</protein>
<reference evidence="1 2" key="1">
    <citation type="journal article" date="2015" name="Int. J. Syst. Evol. Microbiol.">
        <title>Tumebacillus algifaecis sp. nov., isolated from decomposing algal scum.</title>
        <authorList>
            <person name="Wu Y.F."/>
            <person name="Zhang B."/>
            <person name="Xing P."/>
            <person name="Wu Q.L."/>
            <person name="Liu S.J."/>
        </authorList>
    </citation>
    <scope>NUCLEOTIDE SEQUENCE [LARGE SCALE GENOMIC DNA]</scope>
    <source>
        <strain evidence="1 2">THMBR28</strain>
    </source>
</reference>
<dbReference type="KEGG" id="tab:CIG75_00685"/>